<evidence type="ECO:0000259" key="1">
    <source>
        <dbReference type="PROSITE" id="PS50104"/>
    </source>
</evidence>
<organism evidence="2 3">
    <name type="scientific">Brassica napus</name>
    <name type="common">Rape</name>
    <dbReference type="NCBI Taxonomy" id="3708"/>
    <lineage>
        <taxon>Eukaryota</taxon>
        <taxon>Viridiplantae</taxon>
        <taxon>Streptophyta</taxon>
        <taxon>Embryophyta</taxon>
        <taxon>Tracheophyta</taxon>
        <taxon>Spermatophyta</taxon>
        <taxon>Magnoliopsida</taxon>
        <taxon>eudicotyledons</taxon>
        <taxon>Gunneridae</taxon>
        <taxon>Pentapetalae</taxon>
        <taxon>rosids</taxon>
        <taxon>malvids</taxon>
        <taxon>Brassicales</taxon>
        <taxon>Brassicaceae</taxon>
        <taxon>Brassiceae</taxon>
        <taxon>Brassica</taxon>
    </lineage>
</organism>
<dbReference type="SUPFAM" id="SSF52200">
    <property type="entry name" value="Toll/Interleukin receptor TIR domain"/>
    <property type="match status" value="1"/>
</dbReference>
<dbReference type="Pfam" id="PF01582">
    <property type="entry name" value="TIR"/>
    <property type="match status" value="1"/>
</dbReference>
<keyword evidence="3" id="KW-1185">Reference proteome</keyword>
<sequence length="129" mass="14819">MTNTKRTEQPVYISCVDEVRYSFVSHLSDALRREGISVFVDSDDLLSKEAQEKVEGARVCVMVLPGNGRVCLEKLGKVLNSQRDIDQVVVPVLYGDSQWYDEWLDELHLRGFSAVYQSSFNFKFFLFNV</sequence>
<evidence type="ECO:0000313" key="2">
    <source>
        <dbReference type="EMBL" id="CDY26387.1"/>
    </source>
</evidence>
<reference evidence="2 3" key="1">
    <citation type="journal article" date="2014" name="Science">
        <title>Plant genetics. Early allopolyploid evolution in the post-Neolithic Brassica napus oilseed genome.</title>
        <authorList>
            <person name="Chalhoub B."/>
            <person name="Denoeud F."/>
            <person name="Liu S."/>
            <person name="Parkin I.A."/>
            <person name="Tang H."/>
            <person name="Wang X."/>
            <person name="Chiquet J."/>
            <person name="Belcram H."/>
            <person name="Tong C."/>
            <person name="Samans B."/>
            <person name="Correa M."/>
            <person name="Da Silva C."/>
            <person name="Just J."/>
            <person name="Falentin C."/>
            <person name="Koh C.S."/>
            <person name="Le Clainche I."/>
            <person name="Bernard M."/>
            <person name="Bento P."/>
            <person name="Noel B."/>
            <person name="Labadie K."/>
            <person name="Alberti A."/>
            <person name="Charles M."/>
            <person name="Arnaud D."/>
            <person name="Guo H."/>
            <person name="Daviaud C."/>
            <person name="Alamery S."/>
            <person name="Jabbari K."/>
            <person name="Zhao M."/>
            <person name="Edger P.P."/>
            <person name="Chelaifa H."/>
            <person name="Tack D."/>
            <person name="Lassalle G."/>
            <person name="Mestiri I."/>
            <person name="Schnel N."/>
            <person name="Le Paslier M.C."/>
            <person name="Fan G."/>
            <person name="Renault V."/>
            <person name="Bayer P.E."/>
            <person name="Golicz A.A."/>
            <person name="Manoli S."/>
            <person name="Lee T.H."/>
            <person name="Thi V.H."/>
            <person name="Chalabi S."/>
            <person name="Hu Q."/>
            <person name="Fan C."/>
            <person name="Tollenaere R."/>
            <person name="Lu Y."/>
            <person name="Battail C."/>
            <person name="Shen J."/>
            <person name="Sidebottom C.H."/>
            <person name="Wang X."/>
            <person name="Canaguier A."/>
            <person name="Chauveau A."/>
            <person name="Berard A."/>
            <person name="Deniot G."/>
            <person name="Guan M."/>
            <person name="Liu Z."/>
            <person name="Sun F."/>
            <person name="Lim Y.P."/>
            <person name="Lyons E."/>
            <person name="Town C.D."/>
            <person name="Bancroft I."/>
            <person name="Wang X."/>
            <person name="Meng J."/>
            <person name="Ma J."/>
            <person name="Pires J.C."/>
            <person name="King G.J."/>
            <person name="Brunel D."/>
            <person name="Delourme R."/>
            <person name="Renard M."/>
            <person name="Aury J.M."/>
            <person name="Adams K.L."/>
            <person name="Batley J."/>
            <person name="Snowdon R.J."/>
            <person name="Tost J."/>
            <person name="Edwards D."/>
            <person name="Zhou Y."/>
            <person name="Hua W."/>
            <person name="Sharpe A.G."/>
            <person name="Paterson A.H."/>
            <person name="Guan C."/>
            <person name="Wincker P."/>
        </authorList>
    </citation>
    <scope>NUCLEOTIDE SEQUENCE [LARGE SCALE GENOMIC DNA]</scope>
    <source>
        <strain evidence="3">cv. Darmor-bzh</strain>
    </source>
</reference>
<dbReference type="AlphaFoldDB" id="A0A078GMF2"/>
<dbReference type="Gene3D" id="3.40.50.10140">
    <property type="entry name" value="Toll/interleukin-1 receptor homology (TIR) domain"/>
    <property type="match status" value="1"/>
</dbReference>
<dbReference type="InterPro" id="IPR000157">
    <property type="entry name" value="TIR_dom"/>
</dbReference>
<dbReference type="GO" id="GO:0005634">
    <property type="term" value="C:nucleus"/>
    <property type="evidence" value="ECO:0000318"/>
    <property type="project" value="GO_Central"/>
</dbReference>
<protein>
    <submittedName>
        <fullName evidence="2">BnaA02g23830D protein</fullName>
    </submittedName>
</protein>
<name>A0A078GMF2_BRANA</name>
<dbReference type="GO" id="GO:0007165">
    <property type="term" value="P:signal transduction"/>
    <property type="evidence" value="ECO:0000318"/>
    <property type="project" value="GO_Central"/>
</dbReference>
<dbReference type="PROSITE" id="PS50104">
    <property type="entry name" value="TIR"/>
    <property type="match status" value="1"/>
</dbReference>
<proteinExistence type="predicted"/>
<dbReference type="STRING" id="3708.A0A078GMF2"/>
<accession>A0A078GMF2</accession>
<gene>
    <name evidence="2" type="primary">BnaA02g23830D</name>
    <name evidence="2" type="ORF">GSBRNA2T00035152001</name>
</gene>
<dbReference type="Gramene" id="CDY26387">
    <property type="protein sequence ID" value="CDY26387"/>
    <property type="gene ID" value="GSBRNA2T00035152001"/>
</dbReference>
<evidence type="ECO:0000313" key="3">
    <source>
        <dbReference type="Proteomes" id="UP000028999"/>
    </source>
</evidence>
<feature type="domain" description="TIR" evidence="1">
    <location>
        <begin position="5"/>
        <end position="129"/>
    </location>
</feature>
<dbReference type="InterPro" id="IPR035897">
    <property type="entry name" value="Toll_tir_struct_dom_sf"/>
</dbReference>
<dbReference type="Proteomes" id="UP000028999">
    <property type="component" value="Unassembled WGS sequence"/>
</dbReference>
<dbReference type="EMBL" id="LK032189">
    <property type="protein sequence ID" value="CDY26387.1"/>
    <property type="molecule type" value="Genomic_DNA"/>
</dbReference>
<dbReference type="PaxDb" id="3708-A0A078GMF2"/>